<reference evidence="2 3" key="1">
    <citation type="journal article" date="2015" name="Genome Announc.">
        <title>Complete genome sequences for 35 biothreat assay-relevant bacillus species.</title>
        <authorList>
            <person name="Johnson S.L."/>
            <person name="Daligault H.E."/>
            <person name="Davenport K.W."/>
            <person name="Jaissle J."/>
            <person name="Frey K.G."/>
            <person name="Ladner J.T."/>
            <person name="Broomall S.M."/>
            <person name="Bishop-Lilly K.A."/>
            <person name="Bruce D.C."/>
            <person name="Gibbons H.S."/>
            <person name="Coyne S.R."/>
            <person name="Lo C.C."/>
            <person name="Meincke L."/>
            <person name="Munk A.C."/>
            <person name="Koroleva G.I."/>
            <person name="Rosenzweig C.N."/>
            <person name="Palacios G.F."/>
            <person name="Redden C.L."/>
            <person name="Minogue T.D."/>
            <person name="Chain P.S."/>
        </authorList>
    </citation>
    <scope>NUCLEOTIDE SEQUENCE [LARGE SCALE GENOMIC DNA]</scope>
    <source>
        <strain evidence="3">ATCC 14581 / DSM 32 / JCM 2506 / NBRC 15308 / NCIMB 9376 / NCTC 10342 / NRRL B-14308 / VKM B-512</strain>
    </source>
</reference>
<dbReference type="KEGG" id="bmeg:BG04_2467"/>
<dbReference type="GeneID" id="93640537"/>
<dbReference type="RefSeq" id="WP_013081391.1">
    <property type="nucleotide sequence ID" value="NZ_BCVB01000019.1"/>
</dbReference>
<protein>
    <submittedName>
        <fullName evidence="2">Anti-sigma-W factor rsiW</fullName>
    </submittedName>
</protein>
<gene>
    <name evidence="2" type="primary">rsiW</name>
    <name evidence="2" type="ORF">BG04_2467</name>
</gene>
<name>A0A0B6AZV0_PRIM2</name>
<organism evidence="2 3">
    <name type="scientific">Priestia megaterium (strain ATCC 14581 / DSM 32 / CCUG 1817 / JCM 2506 / NBRC 15308 / NCIMB 9376 / NCTC 10342 / NRRL B-14308 / VKM B-512 / Ford 19)</name>
    <name type="common">Bacillus megaterium</name>
    <dbReference type="NCBI Taxonomy" id="1348623"/>
    <lineage>
        <taxon>Bacteria</taxon>
        <taxon>Bacillati</taxon>
        <taxon>Bacillota</taxon>
        <taxon>Bacilli</taxon>
        <taxon>Bacillales</taxon>
        <taxon>Bacillaceae</taxon>
        <taxon>Priestia</taxon>
    </lineage>
</organism>
<proteinExistence type="predicted"/>
<accession>A0A0B6AZV0</accession>
<evidence type="ECO:0000259" key="1">
    <source>
        <dbReference type="Pfam" id="PF13490"/>
    </source>
</evidence>
<dbReference type="AlphaFoldDB" id="A0A0B6AZV0"/>
<feature type="domain" description="Putative zinc-finger" evidence="1">
    <location>
        <begin position="8"/>
        <end position="38"/>
    </location>
</feature>
<dbReference type="Proteomes" id="UP000031829">
    <property type="component" value="Chromosome"/>
</dbReference>
<sequence>MKCPKMYVNLIHEHLDGDITKENELLLKEHLHQCKGCQQHMHQLKRTIAFVQSTSHIELPMNFTAGVMAGLPREKNRIRMNRWFTNHPILSAAAVFVLLMSGTVFSAWETDEDFSVSKQPNLVIHDKTVVVPKGETVKGDITVRNGDIKIEGKVDGNVTVIHGDKYLASAGEVTGNIEELDKIFDWVWYNVKTHAKQAVDF</sequence>
<evidence type="ECO:0000313" key="2">
    <source>
        <dbReference type="EMBL" id="AJI25454.1"/>
    </source>
</evidence>
<dbReference type="HOGENOM" id="CLU_1347302_0_0_9"/>
<dbReference type="InterPro" id="IPR027383">
    <property type="entry name" value="Znf_put"/>
</dbReference>
<dbReference type="EMBL" id="CP009920">
    <property type="protein sequence ID" value="AJI25454.1"/>
    <property type="molecule type" value="Genomic_DNA"/>
</dbReference>
<dbReference type="Pfam" id="PF13490">
    <property type="entry name" value="zf-HC2"/>
    <property type="match status" value="1"/>
</dbReference>
<evidence type="ECO:0000313" key="3">
    <source>
        <dbReference type="Proteomes" id="UP000031829"/>
    </source>
</evidence>